<reference evidence="10" key="1">
    <citation type="journal article" date="2015" name="Genome Announc.">
        <title>Expanding the biotechnology potential of lactobacilli through comparative genomics of 213 strains and associated genera.</title>
        <authorList>
            <person name="Sun Z."/>
            <person name="Harris H.M."/>
            <person name="McCann A."/>
            <person name="Guo C."/>
            <person name="Argimon S."/>
            <person name="Zhang W."/>
            <person name="Yang X."/>
            <person name="Jeffery I.B."/>
            <person name="Cooney J.C."/>
            <person name="Kagawa T.F."/>
            <person name="Liu W."/>
            <person name="Song Y."/>
            <person name="Salvetti E."/>
            <person name="Wrobel A."/>
            <person name="Rasinkangas P."/>
            <person name="Parkhill J."/>
            <person name="Rea M.C."/>
            <person name="O'Sullivan O."/>
            <person name="Ritari J."/>
            <person name="Douillard F.P."/>
            <person name="Paul Ross R."/>
            <person name="Yang R."/>
            <person name="Briner A.E."/>
            <person name="Felis G.E."/>
            <person name="de Vos W.M."/>
            <person name="Barrangou R."/>
            <person name="Klaenhammer T.R."/>
            <person name="Caufield P.W."/>
            <person name="Cui Y."/>
            <person name="Zhang H."/>
            <person name="O'Toole P.W."/>
        </authorList>
    </citation>
    <scope>NUCLEOTIDE SEQUENCE [LARGE SCALE GENOMIC DNA]</scope>
    <source>
        <strain evidence="10">JCM 15530</strain>
    </source>
</reference>
<dbReference type="InterPro" id="IPR003593">
    <property type="entry name" value="AAA+_ATPase"/>
</dbReference>
<protein>
    <submittedName>
        <fullName evidence="10">ABC-type uncharacterized transport system, ATPase component</fullName>
    </submittedName>
</protein>
<evidence type="ECO:0000313" key="10">
    <source>
        <dbReference type="EMBL" id="KRK47123.1"/>
    </source>
</evidence>
<dbReference type="PANTHER" id="PTHR43423:SF12">
    <property type="entry name" value="IRON EXPORT ATP-BINDING PROTEIN FETA-RELATED"/>
    <property type="match status" value="1"/>
</dbReference>
<feature type="domain" description="ABC transporter" evidence="9">
    <location>
        <begin position="4"/>
        <end position="217"/>
    </location>
</feature>
<dbReference type="GO" id="GO:0006817">
    <property type="term" value="P:phosphate ion transport"/>
    <property type="evidence" value="ECO:0007669"/>
    <property type="project" value="UniProtKB-KW"/>
</dbReference>
<dbReference type="OrthoDB" id="9785080at2"/>
<evidence type="ECO:0000256" key="4">
    <source>
        <dbReference type="ARBA" id="ARBA00022592"/>
    </source>
</evidence>
<evidence type="ECO:0000256" key="6">
    <source>
        <dbReference type="ARBA" id="ARBA00022840"/>
    </source>
</evidence>
<comment type="caution">
    <text evidence="10">The sequence shown here is derived from an EMBL/GenBank/DDBJ whole genome shotgun (WGS) entry which is preliminary data.</text>
</comment>
<dbReference type="InterPro" id="IPR003439">
    <property type="entry name" value="ABC_transporter-like_ATP-bd"/>
</dbReference>
<evidence type="ECO:0000259" key="9">
    <source>
        <dbReference type="PROSITE" id="PS50893"/>
    </source>
</evidence>
<keyword evidence="4" id="KW-0592">Phosphate transport</keyword>
<keyword evidence="7" id="KW-1278">Translocase</keyword>
<evidence type="ECO:0000256" key="3">
    <source>
        <dbReference type="ARBA" id="ARBA00022519"/>
    </source>
</evidence>
<dbReference type="PANTHER" id="PTHR43423">
    <property type="entry name" value="ABC TRANSPORTER I FAMILY MEMBER 17"/>
    <property type="match status" value="1"/>
</dbReference>
<dbReference type="RefSeq" id="WP_054661186.1">
    <property type="nucleotide sequence ID" value="NZ_AZCX01000012.1"/>
</dbReference>
<keyword evidence="3" id="KW-0997">Cell inner membrane</keyword>
<evidence type="ECO:0000256" key="7">
    <source>
        <dbReference type="ARBA" id="ARBA00022967"/>
    </source>
</evidence>
<dbReference type="Pfam" id="PF00005">
    <property type="entry name" value="ABC_tran"/>
    <property type="match status" value="1"/>
</dbReference>
<keyword evidence="2" id="KW-1003">Cell membrane</keyword>
<keyword evidence="5" id="KW-0547">Nucleotide-binding</keyword>
<sequence length="218" mass="24294">MALIELHHMGVTRGGQEILKDVNMMVDKGEMVTITGPSGSGKSTLVRVIASLMSETSGEVRYDGKQVSEYDPVMYRRRVSYSMQQPTLFGDSVRDNLAFPYDIRKVTFDEKRAIEGLEAVKLPSDYLDKPVDQLSGGERQRVALLRNVMFHPETLILDEVTAGLDSANKDVVHDIIKMFNETDHITILMVTHDQEEITAANRLLQVEAGRIISGGELA</sequence>
<keyword evidence="1" id="KW-0813">Transport</keyword>
<dbReference type="Proteomes" id="UP000050911">
    <property type="component" value="Unassembled WGS sequence"/>
</dbReference>
<dbReference type="SMART" id="SM00382">
    <property type="entry name" value="AAA"/>
    <property type="match status" value="1"/>
</dbReference>
<dbReference type="SUPFAM" id="SSF52540">
    <property type="entry name" value="P-loop containing nucleoside triphosphate hydrolases"/>
    <property type="match status" value="1"/>
</dbReference>
<evidence type="ECO:0000256" key="8">
    <source>
        <dbReference type="ARBA" id="ARBA00023136"/>
    </source>
</evidence>
<dbReference type="InterPro" id="IPR027417">
    <property type="entry name" value="P-loop_NTPase"/>
</dbReference>
<evidence type="ECO:0000256" key="5">
    <source>
        <dbReference type="ARBA" id="ARBA00022741"/>
    </source>
</evidence>
<dbReference type="PROSITE" id="PS50893">
    <property type="entry name" value="ABC_TRANSPORTER_2"/>
    <property type="match status" value="1"/>
</dbReference>
<evidence type="ECO:0000256" key="2">
    <source>
        <dbReference type="ARBA" id="ARBA00022475"/>
    </source>
</evidence>
<dbReference type="STRING" id="1302272.FC96_GL000747"/>
<dbReference type="GO" id="GO:0016887">
    <property type="term" value="F:ATP hydrolysis activity"/>
    <property type="evidence" value="ECO:0007669"/>
    <property type="project" value="InterPro"/>
</dbReference>
<proteinExistence type="predicted"/>
<name>A0A0R1HRM1_9LACO</name>
<keyword evidence="6" id="KW-0067">ATP-binding</keyword>
<keyword evidence="11" id="KW-1185">Reference proteome</keyword>
<accession>A0A0R1HRM1</accession>
<evidence type="ECO:0000256" key="1">
    <source>
        <dbReference type="ARBA" id="ARBA00022448"/>
    </source>
</evidence>
<dbReference type="EMBL" id="AZCX01000012">
    <property type="protein sequence ID" value="KRK47123.1"/>
    <property type="molecule type" value="Genomic_DNA"/>
</dbReference>
<dbReference type="PATRIC" id="fig|1302272.5.peg.747"/>
<dbReference type="Gene3D" id="3.40.50.300">
    <property type="entry name" value="P-loop containing nucleotide triphosphate hydrolases"/>
    <property type="match status" value="1"/>
</dbReference>
<dbReference type="InterPro" id="IPR017871">
    <property type="entry name" value="ABC_transporter-like_CS"/>
</dbReference>
<dbReference type="GO" id="GO:0005524">
    <property type="term" value="F:ATP binding"/>
    <property type="evidence" value="ECO:0007669"/>
    <property type="project" value="UniProtKB-KW"/>
</dbReference>
<dbReference type="PROSITE" id="PS00211">
    <property type="entry name" value="ABC_TRANSPORTER_1"/>
    <property type="match status" value="1"/>
</dbReference>
<dbReference type="AlphaFoldDB" id="A0A0R1HRM1"/>
<organism evidence="10 11">
    <name type="scientific">Secundilactobacillus kimchicus JCM 15530</name>
    <dbReference type="NCBI Taxonomy" id="1302272"/>
    <lineage>
        <taxon>Bacteria</taxon>
        <taxon>Bacillati</taxon>
        <taxon>Bacillota</taxon>
        <taxon>Bacilli</taxon>
        <taxon>Lactobacillales</taxon>
        <taxon>Lactobacillaceae</taxon>
        <taxon>Secundilactobacillus</taxon>
    </lineage>
</organism>
<evidence type="ECO:0000313" key="11">
    <source>
        <dbReference type="Proteomes" id="UP000050911"/>
    </source>
</evidence>
<keyword evidence="8" id="KW-0472">Membrane</keyword>
<gene>
    <name evidence="10" type="ORF">FC96_GL000747</name>
</gene>